<dbReference type="HAMAP" id="MF_00097">
    <property type="entry name" value="TMP_synthase"/>
    <property type="match status" value="1"/>
</dbReference>
<feature type="domain" description="Thiamine phosphate synthase/TenI" evidence="18">
    <location>
        <begin position="10"/>
        <end position="187"/>
    </location>
</feature>
<evidence type="ECO:0000259" key="18">
    <source>
        <dbReference type="Pfam" id="PF02581"/>
    </source>
</evidence>
<dbReference type="OrthoDB" id="4994at2759"/>
<dbReference type="InterPro" id="IPR013785">
    <property type="entry name" value="Aldolase_TIM"/>
</dbReference>
<dbReference type="SUPFAM" id="SSF51391">
    <property type="entry name" value="Thiamin phosphate synthase"/>
    <property type="match status" value="1"/>
</dbReference>
<keyword evidence="10" id="KW-0067">ATP-binding</keyword>
<dbReference type="InterPro" id="IPR029056">
    <property type="entry name" value="Ribokinase-like"/>
</dbReference>
<keyword evidence="6" id="KW-0808">Transferase</keyword>
<evidence type="ECO:0000256" key="14">
    <source>
        <dbReference type="ARBA" id="ARBA00047851"/>
    </source>
</evidence>
<dbReference type="CDD" id="cd00564">
    <property type="entry name" value="TMP_TenI"/>
    <property type="match status" value="1"/>
</dbReference>
<proteinExistence type="inferred from homology"/>
<dbReference type="Gene3D" id="3.20.20.70">
    <property type="entry name" value="Aldolase class I"/>
    <property type="match status" value="1"/>
</dbReference>
<comment type="catalytic activity">
    <reaction evidence="1">
        <text>5-(2-hydroxyethyl)-4-methylthiazole + ATP = 4-methyl-5-(2-phosphooxyethyl)-thiazole + ADP + H(+)</text>
        <dbReference type="Rhea" id="RHEA:24212"/>
        <dbReference type="ChEBI" id="CHEBI:15378"/>
        <dbReference type="ChEBI" id="CHEBI:17957"/>
        <dbReference type="ChEBI" id="CHEBI:30616"/>
        <dbReference type="ChEBI" id="CHEBI:58296"/>
        <dbReference type="ChEBI" id="CHEBI:456216"/>
        <dbReference type="EC" id="2.7.1.50"/>
    </reaction>
</comment>
<keyword evidence="11" id="KW-0460">Magnesium</keyword>
<evidence type="ECO:0000313" key="20">
    <source>
        <dbReference type="Proteomes" id="UP000800040"/>
    </source>
</evidence>
<keyword evidence="8" id="KW-0547">Nucleotide-binding</keyword>
<dbReference type="FunFam" id="3.40.1190.20:FF:000042">
    <property type="entry name" value="Probable thiamine biosynthetic bifunctional enzyme"/>
    <property type="match status" value="1"/>
</dbReference>
<dbReference type="GO" id="GO:0005524">
    <property type="term" value="F:ATP binding"/>
    <property type="evidence" value="ECO:0007669"/>
    <property type="project" value="UniProtKB-KW"/>
</dbReference>
<keyword evidence="20" id="KW-1185">Reference proteome</keyword>
<evidence type="ECO:0000256" key="7">
    <source>
        <dbReference type="ARBA" id="ARBA00022723"/>
    </source>
</evidence>
<evidence type="ECO:0000256" key="2">
    <source>
        <dbReference type="ARBA" id="ARBA00001946"/>
    </source>
</evidence>
<dbReference type="NCBIfam" id="NF006830">
    <property type="entry name" value="PRK09355.1"/>
    <property type="match status" value="1"/>
</dbReference>
<dbReference type="NCBIfam" id="TIGR00693">
    <property type="entry name" value="thiE"/>
    <property type="match status" value="1"/>
</dbReference>
<evidence type="ECO:0000256" key="11">
    <source>
        <dbReference type="ARBA" id="ARBA00022842"/>
    </source>
</evidence>
<evidence type="ECO:0000256" key="1">
    <source>
        <dbReference type="ARBA" id="ARBA00001771"/>
    </source>
</evidence>
<dbReference type="Gene3D" id="3.40.1190.20">
    <property type="match status" value="1"/>
</dbReference>
<evidence type="ECO:0000256" key="17">
    <source>
        <dbReference type="ARBA" id="ARBA00061283"/>
    </source>
</evidence>
<comment type="catalytic activity">
    <reaction evidence="14">
        <text>2-(2-carboxy-4-methylthiazol-5-yl)ethyl phosphate + 4-amino-2-methyl-5-(diphosphooxymethyl)pyrimidine + 2 H(+) = thiamine phosphate + CO2 + diphosphate</text>
        <dbReference type="Rhea" id="RHEA:47848"/>
        <dbReference type="ChEBI" id="CHEBI:15378"/>
        <dbReference type="ChEBI" id="CHEBI:16526"/>
        <dbReference type="ChEBI" id="CHEBI:33019"/>
        <dbReference type="ChEBI" id="CHEBI:37575"/>
        <dbReference type="ChEBI" id="CHEBI:57841"/>
        <dbReference type="ChEBI" id="CHEBI:62890"/>
        <dbReference type="EC" id="2.5.1.3"/>
    </reaction>
</comment>
<comment type="similarity">
    <text evidence="17">In the N-terminal section; belongs to the thiamine-phosphate synthase family.</text>
</comment>
<evidence type="ECO:0000256" key="9">
    <source>
        <dbReference type="ARBA" id="ARBA00022777"/>
    </source>
</evidence>
<evidence type="ECO:0000313" key="19">
    <source>
        <dbReference type="EMBL" id="KAF1831256.1"/>
    </source>
</evidence>
<keyword evidence="12" id="KW-0784">Thiamine biosynthesis</keyword>
<dbReference type="Pfam" id="PF02581">
    <property type="entry name" value="TMP-TENI"/>
    <property type="match status" value="1"/>
</dbReference>
<evidence type="ECO:0000256" key="12">
    <source>
        <dbReference type="ARBA" id="ARBA00022977"/>
    </source>
</evidence>
<evidence type="ECO:0000256" key="4">
    <source>
        <dbReference type="ARBA" id="ARBA00004868"/>
    </source>
</evidence>
<keyword evidence="7" id="KW-0479">Metal-binding</keyword>
<dbReference type="AlphaFoldDB" id="A0A6A5K599"/>
<dbReference type="InterPro" id="IPR000417">
    <property type="entry name" value="Hyethyz_kinase"/>
</dbReference>
<dbReference type="HAMAP" id="MF_00228">
    <property type="entry name" value="Thz_kinase"/>
    <property type="match status" value="1"/>
</dbReference>
<evidence type="ECO:0000256" key="10">
    <source>
        <dbReference type="ARBA" id="ARBA00022840"/>
    </source>
</evidence>
<comment type="function">
    <text evidence="3">Condenses 4-methyl-5-(beta-hydroxyethyl)thiazole monophosphate (THZ-P) and 2-methyl-4-amino-5-hydroxymethyl pyrimidine pyrophosphate (HMP-PP) to form thiamine monophosphate (TMP).</text>
</comment>
<dbReference type="SUPFAM" id="SSF53613">
    <property type="entry name" value="Ribokinase-like"/>
    <property type="match status" value="1"/>
</dbReference>
<evidence type="ECO:0000256" key="16">
    <source>
        <dbReference type="ARBA" id="ARBA00061146"/>
    </source>
</evidence>
<comment type="catalytic activity">
    <reaction evidence="13">
        <text>4-methyl-5-(2-phosphooxyethyl)-thiazole + 4-amino-2-methyl-5-(diphosphooxymethyl)pyrimidine + H(+) = thiamine phosphate + diphosphate</text>
        <dbReference type="Rhea" id="RHEA:22328"/>
        <dbReference type="ChEBI" id="CHEBI:15378"/>
        <dbReference type="ChEBI" id="CHEBI:33019"/>
        <dbReference type="ChEBI" id="CHEBI:37575"/>
        <dbReference type="ChEBI" id="CHEBI:57841"/>
        <dbReference type="ChEBI" id="CHEBI:58296"/>
        <dbReference type="EC" id="2.5.1.3"/>
    </reaction>
</comment>
<dbReference type="Proteomes" id="UP000800040">
    <property type="component" value="Unassembled WGS sequence"/>
</dbReference>
<dbReference type="Pfam" id="PF02110">
    <property type="entry name" value="HK"/>
    <property type="match status" value="1"/>
</dbReference>
<reference evidence="19" key="1">
    <citation type="submission" date="2020-01" db="EMBL/GenBank/DDBJ databases">
        <authorList>
            <consortium name="DOE Joint Genome Institute"/>
            <person name="Haridas S."/>
            <person name="Albert R."/>
            <person name="Binder M."/>
            <person name="Bloem J."/>
            <person name="Labutti K."/>
            <person name="Salamov A."/>
            <person name="Andreopoulos B."/>
            <person name="Baker S.E."/>
            <person name="Barry K."/>
            <person name="Bills G."/>
            <person name="Bluhm B.H."/>
            <person name="Cannon C."/>
            <person name="Castanera R."/>
            <person name="Culley D.E."/>
            <person name="Daum C."/>
            <person name="Ezra D."/>
            <person name="Gonzalez J.B."/>
            <person name="Henrissat B."/>
            <person name="Kuo A."/>
            <person name="Liang C."/>
            <person name="Lipzen A."/>
            <person name="Lutzoni F."/>
            <person name="Magnuson J."/>
            <person name="Mondo S."/>
            <person name="Nolan M."/>
            <person name="Ohm R."/>
            <person name="Pangilinan J."/>
            <person name="Park H.-J."/>
            <person name="Ramirez L."/>
            <person name="Alfaro M."/>
            <person name="Sun H."/>
            <person name="Tritt A."/>
            <person name="Yoshinaga Y."/>
            <person name="Zwiers L.-H."/>
            <person name="Turgeon B.G."/>
            <person name="Goodwin S.B."/>
            <person name="Spatafora J.W."/>
            <person name="Crous P.W."/>
            <person name="Grigoriev I.V."/>
        </authorList>
    </citation>
    <scope>NUCLEOTIDE SEQUENCE</scope>
    <source>
        <strain evidence="19">P77</strain>
    </source>
</reference>
<dbReference type="PANTHER" id="PTHR20857:SF23">
    <property type="entry name" value="THIAMINE BIOSYNTHETIC BIFUNCTIONAL ENZYME"/>
    <property type="match status" value="1"/>
</dbReference>
<organism evidence="19 20">
    <name type="scientific">Decorospora gaudefroyi</name>
    <dbReference type="NCBI Taxonomy" id="184978"/>
    <lineage>
        <taxon>Eukaryota</taxon>
        <taxon>Fungi</taxon>
        <taxon>Dikarya</taxon>
        <taxon>Ascomycota</taxon>
        <taxon>Pezizomycotina</taxon>
        <taxon>Dothideomycetes</taxon>
        <taxon>Pleosporomycetidae</taxon>
        <taxon>Pleosporales</taxon>
        <taxon>Pleosporineae</taxon>
        <taxon>Pleosporaceae</taxon>
        <taxon>Decorospora</taxon>
    </lineage>
</organism>
<dbReference type="PANTHER" id="PTHR20857">
    <property type="entry name" value="THIAMINE-PHOSPHATE PYROPHOSPHORYLASE"/>
    <property type="match status" value="1"/>
</dbReference>
<accession>A0A6A5K599</accession>
<dbReference type="GO" id="GO:0009229">
    <property type="term" value="P:thiamine diphosphate biosynthetic process"/>
    <property type="evidence" value="ECO:0007669"/>
    <property type="project" value="UniProtKB-UniPathway"/>
</dbReference>
<evidence type="ECO:0000256" key="3">
    <source>
        <dbReference type="ARBA" id="ARBA00003814"/>
    </source>
</evidence>
<dbReference type="UniPathway" id="UPA00060">
    <property type="reaction ID" value="UER00139"/>
</dbReference>
<dbReference type="FunFam" id="3.20.20.70:FF:000104">
    <property type="entry name" value="Thiamine biosynthetic bifunctional enzyme"/>
    <property type="match status" value="1"/>
</dbReference>
<evidence type="ECO:0000256" key="5">
    <source>
        <dbReference type="ARBA" id="ARBA00005165"/>
    </source>
</evidence>
<dbReference type="GO" id="GO:0000287">
    <property type="term" value="F:magnesium ion binding"/>
    <property type="evidence" value="ECO:0007669"/>
    <property type="project" value="InterPro"/>
</dbReference>
<comment type="cofactor">
    <cofactor evidence="2">
        <name>Mg(2+)</name>
        <dbReference type="ChEBI" id="CHEBI:18420"/>
    </cofactor>
</comment>
<protein>
    <submittedName>
        <fullName evidence="19">TMP-TENI-domain-containing protein</fullName>
    </submittedName>
</protein>
<dbReference type="GO" id="GO:0005737">
    <property type="term" value="C:cytoplasm"/>
    <property type="evidence" value="ECO:0007669"/>
    <property type="project" value="TreeGrafter"/>
</dbReference>
<gene>
    <name evidence="19" type="ORF">BDW02DRAFT_557315</name>
</gene>
<evidence type="ECO:0000256" key="13">
    <source>
        <dbReference type="ARBA" id="ARBA00047334"/>
    </source>
</evidence>
<name>A0A6A5K599_9PLEO</name>
<dbReference type="GO" id="GO:0004789">
    <property type="term" value="F:thiamine-phosphate diphosphorylase activity"/>
    <property type="evidence" value="ECO:0007669"/>
    <property type="project" value="UniProtKB-EC"/>
</dbReference>
<comment type="catalytic activity">
    <reaction evidence="15">
        <text>2-[(2R,5Z)-2-carboxy-4-methylthiazol-5(2H)-ylidene]ethyl phosphate + 4-amino-2-methyl-5-(diphosphooxymethyl)pyrimidine + 2 H(+) = thiamine phosphate + CO2 + diphosphate</text>
        <dbReference type="Rhea" id="RHEA:47844"/>
        <dbReference type="ChEBI" id="CHEBI:15378"/>
        <dbReference type="ChEBI" id="CHEBI:16526"/>
        <dbReference type="ChEBI" id="CHEBI:33019"/>
        <dbReference type="ChEBI" id="CHEBI:37575"/>
        <dbReference type="ChEBI" id="CHEBI:57841"/>
        <dbReference type="ChEBI" id="CHEBI:62899"/>
        <dbReference type="EC" id="2.5.1.3"/>
    </reaction>
</comment>
<comment type="similarity">
    <text evidence="16">In the C-terminal section; belongs to the Thz kinase family.</text>
</comment>
<dbReference type="InterPro" id="IPR022998">
    <property type="entry name" value="ThiamineP_synth_TenI"/>
</dbReference>
<dbReference type="CDD" id="cd01170">
    <property type="entry name" value="THZ_kinase"/>
    <property type="match status" value="1"/>
</dbReference>
<evidence type="ECO:0000256" key="8">
    <source>
        <dbReference type="ARBA" id="ARBA00022741"/>
    </source>
</evidence>
<comment type="pathway">
    <text evidence="5">Cofactor biosynthesis; thiamine diphosphate biosynthesis; thiamine phosphate from 4-amino-2-methyl-5-diphosphomethylpyrimidine and 4-methyl-5-(2-phosphoethyl)-thiazole: step 1/1.</text>
</comment>
<comment type="pathway">
    <text evidence="4">Cofactor biosynthesis; thiamine diphosphate biosynthesis; 4-methyl-5-(2-phosphoethyl)-thiazole from 5-(2-hydroxyethyl)-4-methylthiazole: step 1/1.</text>
</comment>
<dbReference type="GO" id="GO:0009228">
    <property type="term" value="P:thiamine biosynthetic process"/>
    <property type="evidence" value="ECO:0007669"/>
    <property type="project" value="UniProtKB-KW"/>
</dbReference>
<evidence type="ECO:0000256" key="6">
    <source>
        <dbReference type="ARBA" id="ARBA00022679"/>
    </source>
</evidence>
<evidence type="ECO:0000256" key="15">
    <source>
        <dbReference type="ARBA" id="ARBA00047883"/>
    </source>
</evidence>
<dbReference type="InterPro" id="IPR034291">
    <property type="entry name" value="TMP_synthase"/>
</dbReference>
<dbReference type="EMBL" id="ML975369">
    <property type="protein sequence ID" value="KAF1831256.1"/>
    <property type="molecule type" value="Genomic_DNA"/>
</dbReference>
<dbReference type="GO" id="GO:0004417">
    <property type="term" value="F:hydroxyethylthiazole kinase activity"/>
    <property type="evidence" value="ECO:0007669"/>
    <property type="project" value="UniProtKB-EC"/>
</dbReference>
<dbReference type="PRINTS" id="PR01099">
    <property type="entry name" value="HYETHTZKNASE"/>
</dbReference>
<keyword evidence="9" id="KW-0418">Kinase</keyword>
<sequence>MKTQQVDYSLYLVTDSTEAILGSRDLVKVVEQALLGGVTLVQYRDKTSDTNTLITTAQALHKKCLAHNTPLLINDRVDVALAVDCEGVHLGQDDMSIALARKMLGPGKIIGATVSSVAEARVALERGADYLGIGTLYATNTKKNTKEIIGVNGIRKILKYLEGSEMGRKVKTVCIGGINANNIQRITHQLLAPTPSNPSPKTIDGAAIVSAIIGAQDPKTAAINLSNLLHTAAPFAPRSTNPPFWNANKEDEIKHILNNTTAATKAVKKSSPLSHNMTNLVVQNFAANTALAIGASPIMSNYAAESPDLSKLGGALVINMGTVTPDGLQNFTQAITAYNAVGGPIVFDPVGAGATRIRQDALATLMATSYFDLIKGNEREIMAVARTSGFTLTDNSQQHGVDSGSQLYTWVQRASIVRRLAARERNVVLMTGPTDLISDGVRTYAVSNGHAYLGRVTGTGCALGTVLSAYVAAYRVDKLLAAVAGLLHFEIAAERAAERAEVRGPGSFVPAFLDELWRFGEEVVGGEVGWKEGVRVDCVKDVGEEEVLKEEEEEDV</sequence>
<dbReference type="InterPro" id="IPR036206">
    <property type="entry name" value="ThiamineP_synth_sf"/>
</dbReference>